<dbReference type="SUPFAM" id="SSF54680">
    <property type="entry name" value="Pyrimidine nucleoside phosphorylase C-terminal domain"/>
    <property type="match status" value="1"/>
</dbReference>
<feature type="domain" description="Pyrimidine nucleoside phosphorylase C-terminal" evidence="11">
    <location>
        <begin position="348"/>
        <end position="421"/>
    </location>
</feature>
<dbReference type="GO" id="GO:0006206">
    <property type="term" value="P:pyrimidine nucleobase metabolic process"/>
    <property type="evidence" value="ECO:0007669"/>
    <property type="project" value="InterPro"/>
</dbReference>
<evidence type="ECO:0000259" key="11">
    <source>
        <dbReference type="SMART" id="SM00941"/>
    </source>
</evidence>
<dbReference type="PROSITE" id="PS00647">
    <property type="entry name" value="THYMID_PHOSPHORYLASE"/>
    <property type="match status" value="1"/>
</dbReference>
<evidence type="ECO:0000256" key="4">
    <source>
        <dbReference type="ARBA" id="ARBA00011738"/>
    </source>
</evidence>
<evidence type="ECO:0000256" key="2">
    <source>
        <dbReference type="ARBA" id="ARBA00003877"/>
    </source>
</evidence>
<organism evidence="12 13">
    <name type="scientific">Amedibacillus dolichus DSM 3991</name>
    <dbReference type="NCBI Taxonomy" id="428127"/>
    <lineage>
        <taxon>Bacteria</taxon>
        <taxon>Bacillati</taxon>
        <taxon>Bacillota</taxon>
        <taxon>Erysipelotrichia</taxon>
        <taxon>Erysipelotrichales</taxon>
        <taxon>Erysipelotrichaceae</taxon>
        <taxon>Amedibacillus</taxon>
    </lineage>
</organism>
<dbReference type="AlphaFoldDB" id="A8RBH1"/>
<evidence type="ECO:0000256" key="7">
    <source>
        <dbReference type="ARBA" id="ARBA00022676"/>
    </source>
</evidence>
<evidence type="ECO:0000256" key="3">
    <source>
        <dbReference type="ARBA" id="ARBA00006915"/>
    </source>
</evidence>
<dbReference type="InterPro" id="IPR013102">
    <property type="entry name" value="PYNP_C"/>
</dbReference>
<dbReference type="PANTHER" id="PTHR10515">
    <property type="entry name" value="THYMIDINE PHOSPHORYLASE"/>
    <property type="match status" value="1"/>
</dbReference>
<comment type="catalytic activity">
    <reaction evidence="10">
        <text>thymidine + phosphate = 2-deoxy-alpha-D-ribose 1-phosphate + thymine</text>
        <dbReference type="Rhea" id="RHEA:16037"/>
        <dbReference type="ChEBI" id="CHEBI:17748"/>
        <dbReference type="ChEBI" id="CHEBI:17821"/>
        <dbReference type="ChEBI" id="CHEBI:43474"/>
        <dbReference type="ChEBI" id="CHEBI:57259"/>
        <dbReference type="EC" id="2.4.2.2"/>
    </reaction>
</comment>
<dbReference type="GO" id="GO:0009032">
    <property type="term" value="F:thymidine phosphorylase activity"/>
    <property type="evidence" value="ECO:0007669"/>
    <property type="project" value="RHEA"/>
</dbReference>
<reference evidence="12 13" key="2">
    <citation type="submission" date="2007-09" db="EMBL/GenBank/DDBJ databases">
        <authorList>
            <person name="Fulton L."/>
            <person name="Clifton S."/>
            <person name="Fulton B."/>
            <person name="Xu J."/>
            <person name="Minx P."/>
            <person name="Pepin K.H."/>
            <person name="Johnson M."/>
            <person name="Thiruvilangam P."/>
            <person name="Bhonagiri V."/>
            <person name="Nash W.E."/>
            <person name="Mardis E.R."/>
            <person name="Wilson R.K."/>
        </authorList>
    </citation>
    <scope>NUCLEOTIDE SEQUENCE [LARGE SCALE GENOMIC DNA]</scope>
    <source>
        <strain evidence="12 13">DSM 3991</strain>
    </source>
</reference>
<dbReference type="STRING" id="428127.EUBDOL_01087"/>
<evidence type="ECO:0000256" key="9">
    <source>
        <dbReference type="ARBA" id="ARBA00048453"/>
    </source>
</evidence>
<dbReference type="SUPFAM" id="SSF52418">
    <property type="entry name" value="Nucleoside phosphorylase/phosphoribosyltransferase catalytic domain"/>
    <property type="match status" value="1"/>
</dbReference>
<dbReference type="Gene3D" id="1.20.970.10">
    <property type="entry name" value="Transferase, Pyrimidine Nucleoside Phosphorylase, Chain C"/>
    <property type="match status" value="1"/>
</dbReference>
<dbReference type="InterPro" id="IPR036320">
    <property type="entry name" value="Glycosyl_Trfase_fam3_N_dom_sf"/>
</dbReference>
<dbReference type="InterPro" id="IPR000053">
    <property type="entry name" value="Thymidine/pyrmidine_PPase"/>
</dbReference>
<dbReference type="Pfam" id="PF07831">
    <property type="entry name" value="PYNP_C"/>
    <property type="match status" value="1"/>
</dbReference>
<dbReference type="GO" id="GO:0006213">
    <property type="term" value="P:pyrimidine nucleoside metabolic process"/>
    <property type="evidence" value="ECO:0007669"/>
    <property type="project" value="InterPro"/>
</dbReference>
<dbReference type="GO" id="GO:0005829">
    <property type="term" value="C:cytosol"/>
    <property type="evidence" value="ECO:0007669"/>
    <property type="project" value="TreeGrafter"/>
</dbReference>
<name>A8RBH1_9FIRM</name>
<dbReference type="GO" id="GO:0004850">
    <property type="term" value="F:uridine phosphorylase activity"/>
    <property type="evidence" value="ECO:0007669"/>
    <property type="project" value="RHEA"/>
</dbReference>
<dbReference type="Gene3D" id="3.40.1030.10">
    <property type="entry name" value="Nucleoside phosphorylase/phosphoribosyltransferase catalytic domain"/>
    <property type="match status" value="1"/>
</dbReference>
<evidence type="ECO:0000256" key="1">
    <source>
        <dbReference type="ARBA" id="ARBA00001066"/>
    </source>
</evidence>
<evidence type="ECO:0000256" key="10">
    <source>
        <dbReference type="ARBA" id="ARBA00048525"/>
    </source>
</evidence>
<comment type="caution">
    <text evidence="12">The sequence shown here is derived from an EMBL/GenBank/DDBJ whole genome shotgun (WGS) entry which is preliminary data.</text>
</comment>
<proteinExistence type="inferred from homology"/>
<dbReference type="PANTHER" id="PTHR10515:SF0">
    <property type="entry name" value="THYMIDINE PHOSPHORYLASE"/>
    <property type="match status" value="1"/>
</dbReference>
<sequence length="436" mass="47258">MMAMQILDIIEKKKQGFELSKEEIDYFVSGYTENRLPDYQISALLMAICLQSMTARETADLTAAMLNSGERMDLPKIQGITCDKHSTGGVGDKTTLALTPMVVACGARVAKMSGRGLGHTGGTLDKLEAIKGFNVQMSEEAFLNQVNTLGLAIIGQSKNLVPADKKLYALRDVTATVQSIPLIASSIMSKKLACGSDTILLDVKYGKGAFMPTPQKALELAEAMLDIGKHFHKDVRALISNMNEPLGFAIGNALEVKEAVETLKGKGPKDFLELCLCAGSQMLQQAKLAKDDTTARAMLLEVIENGKALDKLLDMVALQGGDSNQLKHVELLPQAAYTIDIPAKQTGYIHEIHALALGKLAMRLGAGRIRLEDNIDPAVGIVLHKKCADYVCEGETLATIHTQKKLSKEWLADFYAAYSIQSTAISKTPLVYKIIM</sequence>
<gene>
    <name evidence="12" type="primary">pdp</name>
    <name evidence="12" type="ORF">EUBDOL_01087</name>
</gene>
<dbReference type="eggNOG" id="COG0213">
    <property type="taxonomic scope" value="Bacteria"/>
</dbReference>
<dbReference type="HOGENOM" id="CLU_025040_0_1_9"/>
<dbReference type="InterPro" id="IPR017459">
    <property type="entry name" value="Glycosyl_Trfase_fam3_N_dom"/>
</dbReference>
<dbReference type="SMART" id="SM00941">
    <property type="entry name" value="PYNP_C"/>
    <property type="match status" value="1"/>
</dbReference>
<evidence type="ECO:0000256" key="5">
    <source>
        <dbReference type="ARBA" id="ARBA00011889"/>
    </source>
</evidence>
<dbReference type="FunFam" id="3.40.1030.10:FF:000003">
    <property type="entry name" value="Pyrimidine-nucleoside phosphorylase"/>
    <property type="match status" value="1"/>
</dbReference>
<dbReference type="InterPro" id="IPR018090">
    <property type="entry name" value="Pyrmidine_PPas_bac/euk"/>
</dbReference>
<dbReference type="InterPro" id="IPR000312">
    <property type="entry name" value="Glycosyl_Trfase_fam3"/>
</dbReference>
<comment type="catalytic activity">
    <reaction evidence="1">
        <text>2'-deoxyuridine + phosphate = 2-deoxy-alpha-D-ribose 1-phosphate + uracil</text>
        <dbReference type="Rhea" id="RHEA:22824"/>
        <dbReference type="ChEBI" id="CHEBI:16450"/>
        <dbReference type="ChEBI" id="CHEBI:17568"/>
        <dbReference type="ChEBI" id="CHEBI:43474"/>
        <dbReference type="ChEBI" id="CHEBI:57259"/>
        <dbReference type="EC" id="2.4.2.2"/>
    </reaction>
</comment>
<dbReference type="InterPro" id="IPR035902">
    <property type="entry name" value="Nuc_phospho_transferase"/>
</dbReference>
<evidence type="ECO:0000313" key="13">
    <source>
        <dbReference type="Proteomes" id="UP000004090"/>
    </source>
</evidence>
<dbReference type="InterPro" id="IPR036566">
    <property type="entry name" value="PYNP-like_C_sf"/>
</dbReference>
<dbReference type="NCBIfam" id="TIGR02644">
    <property type="entry name" value="Y_phosphoryl"/>
    <property type="match status" value="1"/>
</dbReference>
<evidence type="ECO:0000256" key="8">
    <source>
        <dbReference type="ARBA" id="ARBA00022679"/>
    </source>
</evidence>
<dbReference type="InterPro" id="IPR017872">
    <property type="entry name" value="Pyrmidine_PPase_CS"/>
</dbReference>
<comment type="function">
    <text evidence="2">Catalyzes phosphorolysis of the pyrimidine nucleosides uridine, thymidine and 2'-deoxyuridine with the formation of the corresponding pyrimidine base and ribose-1-phosphate.</text>
</comment>
<dbReference type="GO" id="GO:0047847">
    <property type="term" value="F:deoxyuridine phosphorylase activity"/>
    <property type="evidence" value="ECO:0007669"/>
    <property type="project" value="RHEA"/>
</dbReference>
<dbReference type="EC" id="2.4.2.2" evidence="5"/>
<protein>
    <recommendedName>
        <fullName evidence="6">Pyrimidine-nucleoside phosphorylase</fullName>
        <ecNumber evidence="5">2.4.2.2</ecNumber>
    </recommendedName>
</protein>
<reference evidence="12 13" key="1">
    <citation type="submission" date="2007-09" db="EMBL/GenBank/DDBJ databases">
        <title>Draft genome sequence of Eubacterium dolichum (DSM 3991).</title>
        <authorList>
            <person name="Sudarsanam P."/>
            <person name="Ley R."/>
            <person name="Guruge J."/>
            <person name="Turnbaugh P.J."/>
            <person name="Mahowald M."/>
            <person name="Liep D."/>
            <person name="Gordon J."/>
        </authorList>
    </citation>
    <scope>NUCLEOTIDE SEQUENCE [LARGE SCALE GENOMIC DNA]</scope>
    <source>
        <strain evidence="12 13">DSM 3991</strain>
    </source>
</reference>
<dbReference type="EMBL" id="ABAW02000019">
    <property type="protein sequence ID" value="EDP11167.1"/>
    <property type="molecule type" value="Genomic_DNA"/>
</dbReference>
<evidence type="ECO:0000313" key="12">
    <source>
        <dbReference type="EMBL" id="EDP11167.1"/>
    </source>
</evidence>
<dbReference type="Gene3D" id="3.90.1170.30">
    <property type="entry name" value="Pyrimidine nucleoside phosphorylase-like, C-terminal domain"/>
    <property type="match status" value="1"/>
</dbReference>
<dbReference type="Proteomes" id="UP000004090">
    <property type="component" value="Unassembled WGS sequence"/>
</dbReference>
<dbReference type="PIRSF" id="PIRSF000478">
    <property type="entry name" value="TP_PyNP"/>
    <property type="match status" value="1"/>
</dbReference>
<dbReference type="NCBIfam" id="NF004747">
    <property type="entry name" value="PRK06078.1"/>
    <property type="match status" value="1"/>
</dbReference>
<comment type="catalytic activity">
    <reaction evidence="9">
        <text>uridine + phosphate = alpha-D-ribose 1-phosphate + uracil</text>
        <dbReference type="Rhea" id="RHEA:24388"/>
        <dbReference type="ChEBI" id="CHEBI:16704"/>
        <dbReference type="ChEBI" id="CHEBI:17568"/>
        <dbReference type="ChEBI" id="CHEBI:43474"/>
        <dbReference type="ChEBI" id="CHEBI:57720"/>
        <dbReference type="EC" id="2.4.2.2"/>
    </reaction>
</comment>
<accession>A8RBH1</accession>
<keyword evidence="8 12" id="KW-0808">Transferase</keyword>
<dbReference type="NCBIfam" id="NF004490">
    <property type="entry name" value="PRK05820.1"/>
    <property type="match status" value="1"/>
</dbReference>
<comment type="similarity">
    <text evidence="3">Belongs to the thymidine/pyrimidine-nucleoside phosphorylase family.</text>
</comment>
<evidence type="ECO:0000256" key="6">
    <source>
        <dbReference type="ARBA" id="ARBA00014680"/>
    </source>
</evidence>
<comment type="subunit">
    <text evidence="4">Homodimer.</text>
</comment>
<keyword evidence="7 12" id="KW-0328">Glycosyltransferase</keyword>
<dbReference type="Pfam" id="PF02885">
    <property type="entry name" value="Glycos_trans_3N"/>
    <property type="match status" value="1"/>
</dbReference>
<dbReference type="Pfam" id="PF00591">
    <property type="entry name" value="Glycos_transf_3"/>
    <property type="match status" value="1"/>
</dbReference>
<dbReference type="SUPFAM" id="SSF47648">
    <property type="entry name" value="Nucleoside phosphorylase/phosphoribosyltransferase N-terminal domain"/>
    <property type="match status" value="1"/>
</dbReference>
<dbReference type="GO" id="GO:0004645">
    <property type="term" value="F:1,4-alpha-oligoglucan phosphorylase activity"/>
    <property type="evidence" value="ECO:0007669"/>
    <property type="project" value="InterPro"/>
</dbReference>